<comment type="caution">
    <text evidence="6">Lacks conserved residue(s) required for the propagation of feature annotation.</text>
</comment>
<evidence type="ECO:0000313" key="8">
    <source>
        <dbReference type="Proteomes" id="UP000036681"/>
    </source>
</evidence>
<dbReference type="PANTHER" id="PTHR10736:SF55">
    <property type="entry name" value="BESTROPHIN-4"/>
    <property type="match status" value="1"/>
</dbReference>
<proteinExistence type="inferred from homology"/>
<feature type="transmembrane region" description="Helical" evidence="6">
    <location>
        <begin position="31"/>
        <end position="54"/>
    </location>
</feature>
<dbReference type="GO" id="GO:0005254">
    <property type="term" value="F:chloride channel activity"/>
    <property type="evidence" value="ECO:0007669"/>
    <property type="project" value="UniProtKB-KW"/>
</dbReference>
<evidence type="ECO:0000256" key="6">
    <source>
        <dbReference type="RuleBase" id="RU363126"/>
    </source>
</evidence>
<evidence type="ECO:0000256" key="4">
    <source>
        <dbReference type="ARBA" id="ARBA00023136"/>
    </source>
</evidence>
<evidence type="ECO:0000256" key="1">
    <source>
        <dbReference type="ARBA" id="ARBA00004370"/>
    </source>
</evidence>
<dbReference type="PANTHER" id="PTHR10736">
    <property type="entry name" value="BESTROPHIN"/>
    <property type="match status" value="1"/>
</dbReference>
<keyword evidence="6" id="KW-0869">Chloride channel</keyword>
<dbReference type="InterPro" id="IPR021134">
    <property type="entry name" value="Bestrophin-like"/>
</dbReference>
<keyword evidence="6" id="KW-1003">Cell membrane</keyword>
<dbReference type="WBParaSite" id="ALUE_0000583601-mRNA-1">
    <property type="protein sequence ID" value="ALUE_0000583601-mRNA-1"/>
    <property type="gene ID" value="ALUE_0000583601"/>
</dbReference>
<keyword evidence="4 6" id="KW-0472">Membrane</keyword>
<dbReference type="AlphaFoldDB" id="A0A0M3HT99"/>
<evidence type="ECO:0000256" key="2">
    <source>
        <dbReference type="ARBA" id="ARBA00022692"/>
    </source>
</evidence>
<dbReference type="Pfam" id="PF01062">
    <property type="entry name" value="Bestrophin"/>
    <property type="match status" value="1"/>
</dbReference>
<comment type="function">
    <text evidence="6">Forms chloride channels.</text>
</comment>
<keyword evidence="3 6" id="KW-1133">Transmembrane helix</keyword>
<keyword evidence="8" id="KW-1185">Reference proteome</keyword>
<evidence type="ECO:0000256" key="7">
    <source>
        <dbReference type="SAM" id="MobiDB-lite"/>
    </source>
</evidence>
<dbReference type="InterPro" id="IPR000615">
    <property type="entry name" value="Bestrophin"/>
</dbReference>
<evidence type="ECO:0000313" key="9">
    <source>
        <dbReference type="WBParaSite" id="ALUE_0000583601-mRNA-1"/>
    </source>
</evidence>
<feature type="compositionally biased region" description="Basic residues" evidence="7">
    <location>
        <begin position="7"/>
        <end position="20"/>
    </location>
</feature>
<accession>A0A0M3HT99</accession>
<evidence type="ECO:0000256" key="3">
    <source>
        <dbReference type="ARBA" id="ARBA00022989"/>
    </source>
</evidence>
<dbReference type="Proteomes" id="UP000036681">
    <property type="component" value="Unplaced"/>
</dbReference>
<protein>
    <recommendedName>
        <fullName evidence="6">Bestrophin homolog</fullName>
    </recommendedName>
</protein>
<keyword evidence="6" id="KW-0868">Chloride</keyword>
<comment type="similarity">
    <text evidence="5 6">Belongs to the anion channel-forming bestrophin (TC 1.A.46) family. Calcium-sensitive chloride channel subfamily.</text>
</comment>
<name>A0A0M3HT99_ASCLU</name>
<keyword evidence="6" id="KW-0813">Transport</keyword>
<feature type="region of interest" description="Disordered" evidence="7">
    <location>
        <begin position="1"/>
        <end position="20"/>
    </location>
</feature>
<keyword evidence="6" id="KW-0406">Ion transport</keyword>
<organism evidence="8 9">
    <name type="scientific">Ascaris lumbricoides</name>
    <name type="common">Giant roundworm</name>
    <dbReference type="NCBI Taxonomy" id="6252"/>
    <lineage>
        <taxon>Eukaryota</taxon>
        <taxon>Metazoa</taxon>
        <taxon>Ecdysozoa</taxon>
        <taxon>Nematoda</taxon>
        <taxon>Chromadorea</taxon>
        <taxon>Rhabditida</taxon>
        <taxon>Spirurina</taxon>
        <taxon>Ascaridomorpha</taxon>
        <taxon>Ascaridoidea</taxon>
        <taxon>Ascarididae</taxon>
        <taxon>Ascaris</taxon>
    </lineage>
</organism>
<sequence length="203" mass="23131">MSLKTGASRRHRALRKRTCKPHQGEEVSIPAALVMAEVFGICAFVLASFGAKLVGYIEKRKNSQPESHIIRCMIARYTLLTAVLAQRSISIRVLKRYPTDEHLVQSGLPTRKEQKMLTSIRVEMGTLTHTNEMRVILDSLGKYRQGFFRLFIYDWISIPLVCTEVCPIFTVLQSIFYAGWLKVGEDLLLLFAVTMEIWSSTSF</sequence>
<dbReference type="GO" id="GO:0005886">
    <property type="term" value="C:plasma membrane"/>
    <property type="evidence" value="ECO:0007669"/>
    <property type="project" value="UniProtKB-SubCell"/>
</dbReference>
<reference evidence="9" key="1">
    <citation type="submission" date="2017-02" db="UniProtKB">
        <authorList>
            <consortium name="WormBaseParasite"/>
        </authorList>
    </citation>
    <scope>IDENTIFICATION</scope>
</reference>
<keyword evidence="6" id="KW-0407">Ion channel</keyword>
<comment type="subcellular location">
    <subcellularLocation>
        <location evidence="6">Cell membrane</location>
        <topology evidence="6">Multi-pass membrane protein</topology>
    </subcellularLocation>
    <subcellularLocation>
        <location evidence="1">Membrane</location>
    </subcellularLocation>
</comment>
<dbReference type="GO" id="GO:0034707">
    <property type="term" value="C:chloride channel complex"/>
    <property type="evidence" value="ECO:0007669"/>
    <property type="project" value="UniProtKB-KW"/>
</dbReference>
<evidence type="ECO:0000256" key="5">
    <source>
        <dbReference type="ARBA" id="ARBA00034769"/>
    </source>
</evidence>
<keyword evidence="2 6" id="KW-0812">Transmembrane</keyword>